<name>X1BSF3_9ZZZZ</name>
<gene>
    <name evidence="1" type="ORF">S01H4_37148</name>
</gene>
<dbReference type="InterPro" id="IPR013320">
    <property type="entry name" value="ConA-like_dom_sf"/>
</dbReference>
<dbReference type="Gene3D" id="2.60.120.200">
    <property type="match status" value="1"/>
</dbReference>
<evidence type="ECO:0008006" key="2">
    <source>
        <dbReference type="Google" id="ProtNLM"/>
    </source>
</evidence>
<dbReference type="SUPFAM" id="SSF49899">
    <property type="entry name" value="Concanavalin A-like lectins/glucanases"/>
    <property type="match status" value="1"/>
</dbReference>
<protein>
    <recommendedName>
        <fullName evidence="2">LamG-like jellyroll fold domain-containing protein</fullName>
    </recommendedName>
</protein>
<reference evidence="1" key="1">
    <citation type="journal article" date="2014" name="Front. Microbiol.">
        <title>High frequency of phylogenetically diverse reductive dehalogenase-homologous genes in deep subseafloor sedimentary metagenomes.</title>
        <authorList>
            <person name="Kawai M."/>
            <person name="Futagami T."/>
            <person name="Toyoda A."/>
            <person name="Takaki Y."/>
            <person name="Nishi S."/>
            <person name="Hori S."/>
            <person name="Arai W."/>
            <person name="Tsubouchi T."/>
            <person name="Morono Y."/>
            <person name="Uchiyama I."/>
            <person name="Ito T."/>
            <person name="Fujiyama A."/>
            <person name="Inagaki F."/>
            <person name="Takami H."/>
        </authorList>
    </citation>
    <scope>NUCLEOTIDE SEQUENCE</scope>
    <source>
        <strain evidence="1">Expedition CK06-06</strain>
    </source>
</reference>
<evidence type="ECO:0000313" key="1">
    <source>
        <dbReference type="EMBL" id="GAG97990.1"/>
    </source>
</evidence>
<dbReference type="Pfam" id="PF13385">
    <property type="entry name" value="Laminin_G_3"/>
    <property type="match status" value="1"/>
</dbReference>
<comment type="caution">
    <text evidence="1">The sequence shown here is derived from an EMBL/GenBank/DDBJ whole genome shotgun (WGS) entry which is preliminary data.</text>
</comment>
<dbReference type="EMBL" id="BART01019932">
    <property type="protein sequence ID" value="GAG97990.1"/>
    <property type="molecule type" value="Genomic_DNA"/>
</dbReference>
<accession>X1BSF3</accession>
<proteinExistence type="predicted"/>
<sequence>MYEAKYLQPQVSTKGLLAHWKMWDGFASSGKVFDYALNANLGTTTMISYGAYPGYLFVDGSQINCGSDSTLDNLFDGGGSFSGWLKPLDQGQANAGRVFAKTNAANTAGVVLWCNASDTKLTFIQSTTSTDGNWTFPVDMTDGPWQHILVTYNASTAAAGGAPVAYVNGVAVVVTEVAAPDAARDSDAAVAMYIGQNSAGGKSWNGKMDDLMFFNR</sequence>
<feature type="non-terminal residue" evidence="1">
    <location>
        <position position="216"/>
    </location>
</feature>
<organism evidence="1">
    <name type="scientific">marine sediment metagenome</name>
    <dbReference type="NCBI Taxonomy" id="412755"/>
    <lineage>
        <taxon>unclassified sequences</taxon>
        <taxon>metagenomes</taxon>
        <taxon>ecological metagenomes</taxon>
    </lineage>
</organism>
<dbReference type="AlphaFoldDB" id="X1BSF3"/>